<protein>
    <submittedName>
        <fullName evidence="1">Uncharacterized protein</fullName>
    </submittedName>
</protein>
<evidence type="ECO:0000313" key="2">
    <source>
        <dbReference type="Proteomes" id="UP001151002"/>
    </source>
</evidence>
<proteinExistence type="predicted"/>
<comment type="caution">
    <text evidence="1">The sequence shown here is derived from an EMBL/GenBank/DDBJ whole genome shotgun (WGS) entry which is preliminary data.</text>
</comment>
<reference evidence="1" key="1">
    <citation type="submission" date="2022-11" db="EMBL/GenBank/DDBJ databases">
        <authorList>
            <person name="Somphong A."/>
            <person name="Phongsopitanun W."/>
        </authorList>
    </citation>
    <scope>NUCLEOTIDE SEQUENCE</scope>
    <source>
        <strain evidence="1">Pm04-4</strain>
    </source>
</reference>
<dbReference type="EMBL" id="JAPNTZ010000009">
    <property type="protein sequence ID" value="MCY1141551.1"/>
    <property type="molecule type" value="Genomic_DNA"/>
</dbReference>
<gene>
    <name evidence="1" type="ORF">OWR29_26435</name>
</gene>
<evidence type="ECO:0000313" key="1">
    <source>
        <dbReference type="EMBL" id="MCY1141551.1"/>
    </source>
</evidence>
<organism evidence="1 2">
    <name type="scientific">Paractinoplanes pyxinae</name>
    <dbReference type="NCBI Taxonomy" id="2997416"/>
    <lineage>
        <taxon>Bacteria</taxon>
        <taxon>Bacillati</taxon>
        <taxon>Actinomycetota</taxon>
        <taxon>Actinomycetes</taxon>
        <taxon>Micromonosporales</taxon>
        <taxon>Micromonosporaceae</taxon>
        <taxon>Paractinoplanes</taxon>
    </lineage>
</organism>
<keyword evidence="2" id="KW-1185">Reference proteome</keyword>
<dbReference type="RefSeq" id="WP_267565944.1">
    <property type="nucleotide sequence ID" value="NZ_JAPNTZ010000009.1"/>
</dbReference>
<dbReference type="Proteomes" id="UP001151002">
    <property type="component" value="Unassembled WGS sequence"/>
</dbReference>
<sequence>MAKRRSQLEVVRAEGSDRLAFLSDAGMSGPHPTDDGIIYRSPSVEISISYYGRPDAGVFTTVHRMATDEVWQRADLSCLHVACGQGVLQDVPTSAPNPKVASKRVMQHAAALRRILPRLLTDDSVVLFGRCHGRQLPSPD</sequence>
<accession>A0ABT4B4Y1</accession>
<name>A0ABT4B4Y1_9ACTN</name>